<gene>
    <name evidence="3" type="ORF">PCOR1329_LOCUS3220</name>
</gene>
<dbReference type="Pfam" id="PF00240">
    <property type="entry name" value="ubiquitin"/>
    <property type="match status" value="1"/>
</dbReference>
<accession>A0ABN9PJL6</accession>
<dbReference type="InterPro" id="IPR000626">
    <property type="entry name" value="Ubiquitin-like_dom"/>
</dbReference>
<reference evidence="3" key="1">
    <citation type="submission" date="2023-10" db="EMBL/GenBank/DDBJ databases">
        <authorList>
            <person name="Chen Y."/>
            <person name="Shah S."/>
            <person name="Dougan E. K."/>
            <person name="Thang M."/>
            <person name="Chan C."/>
        </authorList>
    </citation>
    <scope>NUCLEOTIDE SEQUENCE [LARGE SCALE GENOMIC DNA]</scope>
</reference>
<name>A0ABN9PJL6_9DINO</name>
<dbReference type="CDD" id="cd01805">
    <property type="entry name" value="Ubl_Rad23"/>
    <property type="match status" value="1"/>
</dbReference>
<dbReference type="InterPro" id="IPR029071">
    <property type="entry name" value="Ubiquitin-like_domsf"/>
</dbReference>
<dbReference type="PROSITE" id="PS50053">
    <property type="entry name" value="UBIQUITIN_2"/>
    <property type="match status" value="1"/>
</dbReference>
<organism evidence="3 4">
    <name type="scientific">Prorocentrum cordatum</name>
    <dbReference type="NCBI Taxonomy" id="2364126"/>
    <lineage>
        <taxon>Eukaryota</taxon>
        <taxon>Sar</taxon>
        <taxon>Alveolata</taxon>
        <taxon>Dinophyceae</taxon>
        <taxon>Prorocentrales</taxon>
        <taxon>Prorocentraceae</taxon>
        <taxon>Prorocentrum</taxon>
    </lineage>
</organism>
<evidence type="ECO:0000313" key="4">
    <source>
        <dbReference type="Proteomes" id="UP001189429"/>
    </source>
</evidence>
<feature type="non-terminal residue" evidence="3">
    <location>
        <position position="182"/>
    </location>
</feature>
<keyword evidence="4" id="KW-1185">Reference proteome</keyword>
<protein>
    <recommendedName>
        <fullName evidence="2">Ubiquitin-like domain-containing protein</fullName>
    </recommendedName>
</protein>
<dbReference type="Gene3D" id="3.10.20.90">
    <property type="entry name" value="Phosphatidylinositol 3-kinase Catalytic Subunit, Chain A, domain 1"/>
    <property type="match status" value="1"/>
</dbReference>
<evidence type="ECO:0000313" key="3">
    <source>
        <dbReference type="EMBL" id="CAK0792727.1"/>
    </source>
</evidence>
<dbReference type="SUPFAM" id="SSF54236">
    <property type="entry name" value="Ubiquitin-like"/>
    <property type="match status" value="1"/>
</dbReference>
<feature type="domain" description="Ubiquitin-like" evidence="2">
    <location>
        <begin position="2"/>
        <end position="79"/>
    </location>
</feature>
<comment type="caution">
    <text evidence="3">The sequence shown here is derived from an EMBL/GenBank/DDBJ whole genome shotgun (WGS) entry which is preliminary data.</text>
</comment>
<feature type="region of interest" description="Disordered" evidence="1">
    <location>
        <begin position="109"/>
        <end position="141"/>
    </location>
</feature>
<proteinExistence type="predicted"/>
<dbReference type="PANTHER" id="PTHR10621">
    <property type="entry name" value="UV EXCISION REPAIR PROTEIN RAD23"/>
    <property type="match status" value="1"/>
</dbReference>
<evidence type="ECO:0000256" key="1">
    <source>
        <dbReference type="SAM" id="MobiDB-lite"/>
    </source>
</evidence>
<dbReference type="PANTHER" id="PTHR10621:SF0">
    <property type="entry name" value="UV EXCISION REPAIR PROTEIN RAD23"/>
    <property type="match status" value="1"/>
</dbReference>
<sequence>MLKVSLKPLKGDTFVVEVHDDATVEELKKNIAEDRPEFAPPELQKLIYAGKVLADAETVKEACSQKGSVVIMLARAPASGAALEAGAAPAAAVRVAGLAGAAAPSYARETGGAAEQAEALEDRAEGPEDGLPQLPRHPSDGAVRNVVLGSGTWLRPVPGSAAARYWYRVTGEGRHRFVLATA</sequence>
<dbReference type="Proteomes" id="UP001189429">
    <property type="component" value="Unassembled WGS sequence"/>
</dbReference>
<dbReference type="SMART" id="SM00213">
    <property type="entry name" value="UBQ"/>
    <property type="match status" value="1"/>
</dbReference>
<dbReference type="EMBL" id="CAUYUJ010000823">
    <property type="protein sequence ID" value="CAK0792727.1"/>
    <property type="molecule type" value="Genomic_DNA"/>
</dbReference>
<evidence type="ECO:0000259" key="2">
    <source>
        <dbReference type="PROSITE" id="PS50053"/>
    </source>
</evidence>